<accession>A1B6R6</accession>
<organism evidence="3 4">
    <name type="scientific">Paracoccus denitrificans (strain Pd 1222)</name>
    <dbReference type="NCBI Taxonomy" id="318586"/>
    <lineage>
        <taxon>Bacteria</taxon>
        <taxon>Pseudomonadati</taxon>
        <taxon>Pseudomonadota</taxon>
        <taxon>Alphaproteobacteria</taxon>
        <taxon>Rhodobacterales</taxon>
        <taxon>Paracoccaceae</taxon>
        <taxon>Paracoccus</taxon>
    </lineage>
</organism>
<dbReference type="InterPro" id="IPR057666">
    <property type="entry name" value="DrpA_SLOG"/>
</dbReference>
<evidence type="ECO:0000313" key="3">
    <source>
        <dbReference type="EMBL" id="ABL71210.1"/>
    </source>
</evidence>
<feature type="domain" description="Smf/DprA SLOG" evidence="2">
    <location>
        <begin position="101"/>
        <end position="310"/>
    </location>
</feature>
<name>A1B6R6_PARDP</name>
<dbReference type="GO" id="GO:0009294">
    <property type="term" value="P:DNA-mediated transformation"/>
    <property type="evidence" value="ECO:0007669"/>
    <property type="project" value="InterPro"/>
</dbReference>
<dbReference type="AlphaFoldDB" id="A1B6R6"/>
<dbReference type="Proteomes" id="UP000000361">
    <property type="component" value="Chromosome 2"/>
</dbReference>
<dbReference type="STRING" id="318586.Pden_3129"/>
<dbReference type="KEGG" id="pde:Pden_3129"/>
<dbReference type="Pfam" id="PF02481">
    <property type="entry name" value="DNA_processg_A"/>
    <property type="match status" value="1"/>
</dbReference>
<dbReference type="PANTHER" id="PTHR43022">
    <property type="entry name" value="PROTEIN SMF"/>
    <property type="match status" value="1"/>
</dbReference>
<comment type="similarity">
    <text evidence="1">Belongs to the DprA/Smf family.</text>
</comment>
<proteinExistence type="inferred from homology"/>
<gene>
    <name evidence="3" type="ordered locus">Pden_3129</name>
</gene>
<protein>
    <submittedName>
        <fullName evidence="3">SMF family protein</fullName>
    </submittedName>
</protein>
<dbReference type="SUPFAM" id="SSF102405">
    <property type="entry name" value="MCP/YpsA-like"/>
    <property type="match status" value="1"/>
</dbReference>
<dbReference type="EMBL" id="CP000490">
    <property type="protein sequence ID" value="ABL71210.1"/>
    <property type="molecule type" value="Genomic_DNA"/>
</dbReference>
<sequence>MPEQKNPPTYRLAYLEQEIISFLALSSIKGVGFETLRKISERGIAYAEVIDLQNKNDVSTILRSAGARLSDETAAPWGSTRERALSRGYELLDRLTKIDGKVIFHSDKEYPSQLLDLPDAPRWLFVQGNSEVLRGPSIAVVGSREPSDDGIWLSRYVGFNLSEWSCPTVSGLAVGIDQEIHSASLRAGVPTISFLGTGIFSDYPRNSEKLRDAIAKSGGAIVTEYLPADTYSSKNFVKRNRLQAALAAALIPVEWAAKSGTAHTVRYAASLSRPIACLRLPFGKVPDWVNTEIAKKASVFTVPQQQLEFVQFVLASVRSRPERQRQQLSLF</sequence>
<reference evidence="4" key="1">
    <citation type="submission" date="2006-12" db="EMBL/GenBank/DDBJ databases">
        <title>Complete sequence of chromosome 2 of Paracoccus denitrificans PD1222.</title>
        <authorList>
            <person name="Copeland A."/>
            <person name="Lucas S."/>
            <person name="Lapidus A."/>
            <person name="Barry K."/>
            <person name="Detter J.C."/>
            <person name="Glavina del Rio T."/>
            <person name="Hammon N."/>
            <person name="Israni S."/>
            <person name="Dalin E."/>
            <person name="Tice H."/>
            <person name="Pitluck S."/>
            <person name="Munk A.C."/>
            <person name="Brettin T."/>
            <person name="Bruce D."/>
            <person name="Han C."/>
            <person name="Tapia R."/>
            <person name="Gilna P."/>
            <person name="Schmutz J."/>
            <person name="Larimer F."/>
            <person name="Land M."/>
            <person name="Hauser L."/>
            <person name="Kyrpides N."/>
            <person name="Lykidis A."/>
            <person name="Spiro S."/>
            <person name="Richardson D.J."/>
            <person name="Moir J.W.B."/>
            <person name="Ferguson S.J."/>
            <person name="van Spanning R.J.M."/>
            <person name="Richardson P."/>
        </authorList>
    </citation>
    <scope>NUCLEOTIDE SEQUENCE [LARGE SCALE GENOMIC DNA]</scope>
    <source>
        <strain evidence="4">Pd 1222</strain>
    </source>
</reference>
<dbReference type="Gene3D" id="3.40.50.450">
    <property type="match status" value="1"/>
</dbReference>
<dbReference type="HOGENOM" id="CLU_029601_3_2_5"/>
<dbReference type="InterPro" id="IPR003488">
    <property type="entry name" value="DprA"/>
</dbReference>
<dbReference type="EnsemblBacteria" id="ABL71210">
    <property type="protein sequence ID" value="ABL71210"/>
    <property type="gene ID" value="Pden_3129"/>
</dbReference>
<dbReference type="eggNOG" id="COG0758">
    <property type="taxonomic scope" value="Bacteria"/>
</dbReference>
<evidence type="ECO:0000256" key="1">
    <source>
        <dbReference type="ARBA" id="ARBA00006525"/>
    </source>
</evidence>
<evidence type="ECO:0000313" key="4">
    <source>
        <dbReference type="Proteomes" id="UP000000361"/>
    </source>
</evidence>
<keyword evidence="4" id="KW-1185">Reference proteome</keyword>
<evidence type="ECO:0000259" key="2">
    <source>
        <dbReference type="Pfam" id="PF02481"/>
    </source>
</evidence>
<dbReference type="PANTHER" id="PTHR43022:SF1">
    <property type="entry name" value="PROTEIN SMF"/>
    <property type="match status" value="1"/>
</dbReference>